<organism evidence="2 3">
    <name type="scientific">Micromonospora cathayae</name>
    <dbReference type="NCBI Taxonomy" id="3028804"/>
    <lineage>
        <taxon>Bacteria</taxon>
        <taxon>Bacillati</taxon>
        <taxon>Actinomycetota</taxon>
        <taxon>Actinomycetes</taxon>
        <taxon>Micromonosporales</taxon>
        <taxon>Micromonosporaceae</taxon>
        <taxon>Micromonospora</taxon>
    </lineage>
</organism>
<name>A0ABY7ZP06_9ACTN</name>
<evidence type="ECO:0008006" key="4">
    <source>
        <dbReference type="Google" id="ProtNLM"/>
    </source>
</evidence>
<sequence length="204" mass="21392">MRGRRIAAGAVLVVLGIGSAVSPAAADQRSAAAGPGQRPAAAGTDRHCVVDVSTAKMTCYTSFRTAIAVATAGRITDAPQDARAAAADPTLRRRLAAATPVKRDGVTAAATTIGTMYEDRDYDGGTLTYSAPSGCTGPTSDLDWQVELITPEHWNDEIGSFLAGGNCWLSLFEHRGWGGASTPFTWLDDYLGVLDDEASSIRWT</sequence>
<evidence type="ECO:0000313" key="2">
    <source>
        <dbReference type="EMBL" id="WDZ84161.1"/>
    </source>
</evidence>
<keyword evidence="1" id="KW-0732">Signal</keyword>
<dbReference type="EMBL" id="CP118615">
    <property type="protein sequence ID" value="WDZ84161.1"/>
    <property type="molecule type" value="Genomic_DNA"/>
</dbReference>
<evidence type="ECO:0000256" key="1">
    <source>
        <dbReference type="SAM" id="SignalP"/>
    </source>
</evidence>
<accession>A0ABY7ZP06</accession>
<feature type="chain" id="PRO_5045623025" description="Peptidase inhibitor family I36" evidence="1">
    <location>
        <begin position="27"/>
        <end position="204"/>
    </location>
</feature>
<reference evidence="2 3" key="1">
    <citation type="submission" date="2023-02" db="EMBL/GenBank/DDBJ databases">
        <authorList>
            <person name="Mo P."/>
        </authorList>
    </citation>
    <scope>NUCLEOTIDE SEQUENCE [LARGE SCALE GENOMIC DNA]</scope>
    <source>
        <strain evidence="2 3">HUAS 3</strain>
    </source>
</reference>
<gene>
    <name evidence="2" type="ORF">PVK37_27470</name>
</gene>
<protein>
    <recommendedName>
        <fullName evidence="4">Peptidase inhibitor family I36</fullName>
    </recommendedName>
</protein>
<dbReference type="Proteomes" id="UP001219605">
    <property type="component" value="Chromosome"/>
</dbReference>
<feature type="signal peptide" evidence="1">
    <location>
        <begin position="1"/>
        <end position="26"/>
    </location>
</feature>
<dbReference type="Gene3D" id="2.60.20.10">
    <property type="entry name" value="Crystallins"/>
    <property type="match status" value="1"/>
</dbReference>
<dbReference type="RefSeq" id="WP_275030725.1">
    <property type="nucleotide sequence ID" value="NZ_CP118615.1"/>
</dbReference>
<evidence type="ECO:0000313" key="3">
    <source>
        <dbReference type="Proteomes" id="UP001219605"/>
    </source>
</evidence>
<keyword evidence="3" id="KW-1185">Reference proteome</keyword>
<proteinExistence type="predicted"/>